<dbReference type="EMBL" id="CP118166">
    <property type="protein sequence ID" value="WDI30189.1"/>
    <property type="molecule type" value="Genomic_DNA"/>
</dbReference>
<dbReference type="RefSeq" id="WP_274491984.1">
    <property type="nucleotide sequence ID" value="NZ_CP118166.1"/>
</dbReference>
<dbReference type="Pfam" id="PF03476">
    <property type="entry name" value="MOSC_N"/>
    <property type="match status" value="1"/>
</dbReference>
<sequence length="278" mass="30817">MKVSSLHYYPVKGVRGVACERAAFDERGLVNDRRWLVTSAEGQSLTQRDHPVLAQVEAKVTSDGLRLSCNGAECDVALPPRASRRRIKVWRDEVDAMDAGDKASSWFSTLLDRPARLYFMDEEAERMTTAKWSPVSTVSFADMHPFLIATTESLQALNDSIIANGGEAVGMERFRPNIVIDGAEAWADDSWLVIKIGDYVFDVIIPCDRCVVTTKDQMTGESAGKEPLRTLAKIRKSADAKITGALFGWRCSPRGSGELKVGDKIEVLERRAEPWPIV</sequence>
<dbReference type="Pfam" id="PF03473">
    <property type="entry name" value="MOSC"/>
    <property type="match status" value="1"/>
</dbReference>
<dbReference type="InterPro" id="IPR005303">
    <property type="entry name" value="MOCOS_middle"/>
</dbReference>
<dbReference type="GO" id="GO:0003824">
    <property type="term" value="F:catalytic activity"/>
    <property type="evidence" value="ECO:0007669"/>
    <property type="project" value="InterPro"/>
</dbReference>
<dbReference type="SUPFAM" id="SSF50800">
    <property type="entry name" value="PK beta-barrel domain-like"/>
    <property type="match status" value="1"/>
</dbReference>
<dbReference type="PROSITE" id="PS51340">
    <property type="entry name" value="MOSC"/>
    <property type="match status" value="1"/>
</dbReference>
<dbReference type="KEGG" id="hfl:PUV54_09475"/>
<dbReference type="AlphaFoldDB" id="A0AAE9Z9Y9"/>
<dbReference type="InterPro" id="IPR011037">
    <property type="entry name" value="Pyrv_Knase-like_insert_dom_sf"/>
</dbReference>
<reference evidence="2" key="1">
    <citation type="submission" date="2023-02" db="EMBL/GenBank/DDBJ databases">
        <title>Genome sequence of Hyphococcus flavus.</title>
        <authorList>
            <person name="Rong J.-C."/>
            <person name="Zhao Q."/>
            <person name="Yi M."/>
            <person name="Wu J.-Y."/>
        </authorList>
    </citation>
    <scope>NUCLEOTIDE SEQUENCE</scope>
    <source>
        <strain evidence="2">MCCC 1K03223</strain>
    </source>
</reference>
<protein>
    <submittedName>
        <fullName evidence="2">MOSC domain-containing protein</fullName>
    </submittedName>
</protein>
<feature type="domain" description="MOSC" evidence="1">
    <location>
        <begin position="75"/>
        <end position="268"/>
    </location>
</feature>
<dbReference type="GO" id="GO:0030151">
    <property type="term" value="F:molybdenum ion binding"/>
    <property type="evidence" value="ECO:0007669"/>
    <property type="project" value="InterPro"/>
</dbReference>
<dbReference type="PANTHER" id="PTHR14237:SF19">
    <property type="entry name" value="MITOCHONDRIAL AMIDOXIME REDUCING COMPONENT 1"/>
    <property type="match status" value="1"/>
</dbReference>
<gene>
    <name evidence="2" type="ORF">PUV54_09475</name>
</gene>
<accession>A0AAE9Z9Y9</accession>
<evidence type="ECO:0000313" key="2">
    <source>
        <dbReference type="EMBL" id="WDI30189.1"/>
    </source>
</evidence>
<dbReference type="Proteomes" id="UP001214043">
    <property type="component" value="Chromosome"/>
</dbReference>
<evidence type="ECO:0000313" key="3">
    <source>
        <dbReference type="Proteomes" id="UP001214043"/>
    </source>
</evidence>
<organism evidence="2 3">
    <name type="scientific">Hyphococcus flavus</name>
    <dbReference type="NCBI Taxonomy" id="1866326"/>
    <lineage>
        <taxon>Bacteria</taxon>
        <taxon>Pseudomonadati</taxon>
        <taxon>Pseudomonadota</taxon>
        <taxon>Alphaproteobacteria</taxon>
        <taxon>Parvularculales</taxon>
        <taxon>Parvularculaceae</taxon>
        <taxon>Hyphococcus</taxon>
    </lineage>
</organism>
<name>A0AAE9Z9Y9_9PROT</name>
<dbReference type="InterPro" id="IPR005302">
    <property type="entry name" value="MoCF_Sase_C"/>
</dbReference>
<keyword evidence="3" id="KW-1185">Reference proteome</keyword>
<dbReference type="PANTHER" id="PTHR14237">
    <property type="entry name" value="MOLYBDOPTERIN COFACTOR SULFURASE MOSC"/>
    <property type="match status" value="1"/>
</dbReference>
<proteinExistence type="predicted"/>
<dbReference type="SUPFAM" id="SSF141673">
    <property type="entry name" value="MOSC N-terminal domain-like"/>
    <property type="match status" value="1"/>
</dbReference>
<dbReference type="GO" id="GO:0030170">
    <property type="term" value="F:pyridoxal phosphate binding"/>
    <property type="evidence" value="ECO:0007669"/>
    <property type="project" value="InterPro"/>
</dbReference>
<evidence type="ECO:0000259" key="1">
    <source>
        <dbReference type="PROSITE" id="PS51340"/>
    </source>
</evidence>